<proteinExistence type="predicted"/>
<dbReference type="EMBL" id="JBANQN010000010">
    <property type="protein sequence ID" value="KAK6777977.1"/>
    <property type="molecule type" value="Genomic_DNA"/>
</dbReference>
<evidence type="ECO:0000313" key="3">
    <source>
        <dbReference type="Proteomes" id="UP001371456"/>
    </source>
</evidence>
<sequence length="97" mass="11067">MLGEVAVDTGTTITHLPNDFYIVFHYIFRSEVGDILVVEDPVGDFDTCYRSDQEGREEYFPIVKLYFDSKSSDLMVFLAHDQVVTLIGDQYCLAFKG</sequence>
<dbReference type="PROSITE" id="PS00141">
    <property type="entry name" value="ASP_PROTEASE"/>
    <property type="match status" value="1"/>
</dbReference>
<dbReference type="GO" id="GO:0006508">
    <property type="term" value="P:proteolysis"/>
    <property type="evidence" value="ECO:0007669"/>
    <property type="project" value="InterPro"/>
</dbReference>
<dbReference type="InterPro" id="IPR021109">
    <property type="entry name" value="Peptidase_aspartic_dom_sf"/>
</dbReference>
<dbReference type="SUPFAM" id="SSF50630">
    <property type="entry name" value="Acid proteases"/>
    <property type="match status" value="1"/>
</dbReference>
<dbReference type="InterPro" id="IPR001969">
    <property type="entry name" value="Aspartic_peptidase_AS"/>
</dbReference>
<dbReference type="InterPro" id="IPR001461">
    <property type="entry name" value="Aspartic_peptidase_A1"/>
</dbReference>
<dbReference type="InterPro" id="IPR032799">
    <property type="entry name" value="TAXi_C"/>
</dbReference>
<dbReference type="PANTHER" id="PTHR13683">
    <property type="entry name" value="ASPARTYL PROTEASES"/>
    <property type="match status" value="1"/>
</dbReference>
<dbReference type="Gene3D" id="2.40.70.10">
    <property type="entry name" value="Acid Proteases"/>
    <property type="match status" value="1"/>
</dbReference>
<reference evidence="2 3" key="1">
    <citation type="submission" date="2024-02" db="EMBL/GenBank/DDBJ databases">
        <title>de novo genome assembly of Solanum bulbocastanum strain 11H21.</title>
        <authorList>
            <person name="Hosaka A.J."/>
        </authorList>
    </citation>
    <scope>NUCLEOTIDE SEQUENCE [LARGE SCALE GENOMIC DNA]</scope>
    <source>
        <tissue evidence="2">Young leaves</tissue>
    </source>
</reference>
<organism evidence="2 3">
    <name type="scientific">Solanum bulbocastanum</name>
    <name type="common">Wild potato</name>
    <dbReference type="NCBI Taxonomy" id="147425"/>
    <lineage>
        <taxon>Eukaryota</taxon>
        <taxon>Viridiplantae</taxon>
        <taxon>Streptophyta</taxon>
        <taxon>Embryophyta</taxon>
        <taxon>Tracheophyta</taxon>
        <taxon>Spermatophyta</taxon>
        <taxon>Magnoliopsida</taxon>
        <taxon>eudicotyledons</taxon>
        <taxon>Gunneridae</taxon>
        <taxon>Pentapetalae</taxon>
        <taxon>asterids</taxon>
        <taxon>lamiids</taxon>
        <taxon>Solanales</taxon>
        <taxon>Solanaceae</taxon>
        <taxon>Solanoideae</taxon>
        <taxon>Solaneae</taxon>
        <taxon>Solanum</taxon>
    </lineage>
</organism>
<dbReference type="AlphaFoldDB" id="A0AAN8T3M6"/>
<protein>
    <recommendedName>
        <fullName evidence="1">Xylanase inhibitor C-terminal domain-containing protein</fullName>
    </recommendedName>
</protein>
<comment type="caution">
    <text evidence="2">The sequence shown here is derived from an EMBL/GenBank/DDBJ whole genome shotgun (WGS) entry which is preliminary data.</text>
</comment>
<keyword evidence="3" id="KW-1185">Reference proteome</keyword>
<dbReference type="Pfam" id="PF14541">
    <property type="entry name" value="TAXi_C"/>
    <property type="match status" value="1"/>
</dbReference>
<evidence type="ECO:0000313" key="2">
    <source>
        <dbReference type="EMBL" id="KAK6777977.1"/>
    </source>
</evidence>
<feature type="domain" description="Xylanase inhibitor C-terminal" evidence="1">
    <location>
        <begin position="3"/>
        <end position="95"/>
    </location>
</feature>
<name>A0AAN8T3M6_SOLBU</name>
<dbReference type="Proteomes" id="UP001371456">
    <property type="component" value="Unassembled WGS sequence"/>
</dbReference>
<gene>
    <name evidence="2" type="ORF">RDI58_024695</name>
</gene>
<dbReference type="GO" id="GO:0004190">
    <property type="term" value="F:aspartic-type endopeptidase activity"/>
    <property type="evidence" value="ECO:0007669"/>
    <property type="project" value="InterPro"/>
</dbReference>
<evidence type="ECO:0000259" key="1">
    <source>
        <dbReference type="Pfam" id="PF14541"/>
    </source>
</evidence>
<accession>A0AAN8T3M6</accession>
<dbReference type="PANTHER" id="PTHR13683:SF679">
    <property type="entry name" value="ASPARTYL PROTEASE FAMILY PROTEIN 2"/>
    <property type="match status" value="1"/>
</dbReference>